<feature type="compositionally biased region" description="Polar residues" evidence="8">
    <location>
        <begin position="57"/>
        <end position="68"/>
    </location>
</feature>
<dbReference type="PROSITE" id="PS00028">
    <property type="entry name" value="ZINC_FINGER_C2H2_1"/>
    <property type="match status" value="2"/>
</dbReference>
<sequence>MSRLQELLSIKEDFGSMIDRIQPWILSHFVMWLDLKIAEYKVNGYMMLDEYGPDGFGNSTGHSSQSPDLSPLARSTPPKPRRQGVQVVPKPLSPKNIQSSISRRYQAEKDGHFQTMNSLFLNSFPKKQGTERNYLQRNETSLSPEKSVVHTDIHVPSVRQLQTNIDERSDMYLGFVPNHGSEDPRFADRLTSGMKRPATASPDSSQSLTHTNTSGSSRHQENGTTALYKSQQFSTLISDSRPQKIDQIDRWNVGDKSGSHMPPVDSHDNEENQTLKNVTVIDLADGSQGQSEHCSSTLEKEYFQESNNKFSVNPEVNTDNSQTQQPSFEEDGGHPSEQSNSNLEFDLSSQPLKEEDTSDPPVVIKIESDGEDLANMMQSENTPGAMSLEEDSSDISNFKSLYMDDGSLSMATGSDSRSVVPVELVSHGNLPSMSLNEINLTLSQGMFTKKRRYVRTKPFASSPSCVPRDPVSGKFVCTICNGKFQNRSSFFRHKSLHGEKRLQCFVCLKRFHRKEHASMHMNRHGKNGELICPICQMVGHDTGEMEQHFCIVHKVRSMYTYRIHSDMSNQSMTYTGQTFSDMENDPSLQIFSGQNFSSDGVDDSSLPVTGT</sequence>
<keyword evidence="5" id="KW-0862">Zinc</keyword>
<comment type="caution">
    <text evidence="10">The sequence shown here is derived from an EMBL/GenBank/DDBJ whole genome shotgun (WGS) entry which is preliminary data.</text>
</comment>
<dbReference type="SUPFAM" id="SSF57667">
    <property type="entry name" value="beta-beta-alpha zinc fingers"/>
    <property type="match status" value="1"/>
</dbReference>
<keyword evidence="10" id="KW-0238">DNA-binding</keyword>
<evidence type="ECO:0000313" key="10">
    <source>
        <dbReference type="EMBL" id="OWF49361.1"/>
    </source>
</evidence>
<dbReference type="EMBL" id="NEDP02003147">
    <property type="protein sequence ID" value="OWF49361.1"/>
    <property type="molecule type" value="Genomic_DNA"/>
</dbReference>
<gene>
    <name evidence="10" type="ORF">KP79_PYT05012</name>
</gene>
<evidence type="ECO:0000256" key="2">
    <source>
        <dbReference type="ARBA" id="ARBA00022723"/>
    </source>
</evidence>
<evidence type="ECO:0000256" key="1">
    <source>
        <dbReference type="ARBA" id="ARBA00004123"/>
    </source>
</evidence>
<comment type="subcellular location">
    <subcellularLocation>
        <location evidence="1">Nucleus</location>
    </subcellularLocation>
</comment>
<dbReference type="GO" id="GO:0008270">
    <property type="term" value="F:zinc ion binding"/>
    <property type="evidence" value="ECO:0007669"/>
    <property type="project" value="UniProtKB-KW"/>
</dbReference>
<dbReference type="SMART" id="SM00355">
    <property type="entry name" value="ZnF_C2H2"/>
    <property type="match status" value="3"/>
</dbReference>
<feature type="region of interest" description="Disordered" evidence="8">
    <location>
        <begin position="592"/>
        <end position="611"/>
    </location>
</feature>
<feature type="compositionally biased region" description="Basic and acidic residues" evidence="8">
    <location>
        <begin position="241"/>
        <end position="253"/>
    </location>
</feature>
<feature type="region of interest" description="Disordered" evidence="8">
    <location>
        <begin position="310"/>
        <end position="343"/>
    </location>
</feature>
<evidence type="ECO:0000256" key="3">
    <source>
        <dbReference type="ARBA" id="ARBA00022737"/>
    </source>
</evidence>
<dbReference type="PANTHER" id="PTHR24394">
    <property type="entry name" value="ZINC FINGER PROTEIN"/>
    <property type="match status" value="1"/>
</dbReference>
<dbReference type="PANTHER" id="PTHR24394:SF44">
    <property type="entry name" value="ZINC FINGER PROTEIN 271-LIKE"/>
    <property type="match status" value="1"/>
</dbReference>
<feature type="region of interest" description="Disordered" evidence="8">
    <location>
        <begin position="57"/>
        <end position="98"/>
    </location>
</feature>
<accession>A0A210QL16</accession>
<dbReference type="GO" id="GO:0005634">
    <property type="term" value="C:nucleus"/>
    <property type="evidence" value="ECO:0007669"/>
    <property type="project" value="UniProtKB-SubCell"/>
</dbReference>
<keyword evidence="4 7" id="KW-0863">Zinc-finger</keyword>
<dbReference type="AlphaFoldDB" id="A0A210QL16"/>
<dbReference type="Gene3D" id="3.30.160.60">
    <property type="entry name" value="Classic Zinc Finger"/>
    <property type="match status" value="1"/>
</dbReference>
<evidence type="ECO:0000256" key="8">
    <source>
        <dbReference type="SAM" id="MobiDB-lite"/>
    </source>
</evidence>
<dbReference type="OrthoDB" id="10004641at2759"/>
<feature type="compositionally biased region" description="Polar residues" evidence="8">
    <location>
        <begin position="310"/>
        <end position="327"/>
    </location>
</feature>
<evidence type="ECO:0000313" key="11">
    <source>
        <dbReference type="Proteomes" id="UP000242188"/>
    </source>
</evidence>
<dbReference type="GO" id="GO:0003677">
    <property type="term" value="F:DNA binding"/>
    <property type="evidence" value="ECO:0007669"/>
    <property type="project" value="UniProtKB-KW"/>
</dbReference>
<evidence type="ECO:0000256" key="5">
    <source>
        <dbReference type="ARBA" id="ARBA00022833"/>
    </source>
</evidence>
<dbReference type="InterPro" id="IPR013087">
    <property type="entry name" value="Znf_C2H2_type"/>
</dbReference>
<feature type="region of interest" description="Disordered" evidence="8">
    <location>
        <begin position="234"/>
        <end position="271"/>
    </location>
</feature>
<keyword evidence="3" id="KW-0677">Repeat</keyword>
<dbReference type="InterPro" id="IPR036236">
    <property type="entry name" value="Znf_C2H2_sf"/>
</dbReference>
<feature type="region of interest" description="Disordered" evidence="8">
    <location>
        <begin position="175"/>
        <end position="222"/>
    </location>
</feature>
<evidence type="ECO:0000256" key="7">
    <source>
        <dbReference type="PROSITE-ProRule" id="PRU00042"/>
    </source>
</evidence>
<feature type="compositionally biased region" description="Polar residues" evidence="8">
    <location>
        <begin position="201"/>
        <end position="222"/>
    </location>
</feature>
<keyword evidence="6" id="KW-0539">Nucleus</keyword>
<dbReference type="PROSITE" id="PS50157">
    <property type="entry name" value="ZINC_FINGER_C2H2_2"/>
    <property type="match status" value="1"/>
</dbReference>
<dbReference type="GO" id="GO:0000981">
    <property type="term" value="F:DNA-binding transcription factor activity, RNA polymerase II-specific"/>
    <property type="evidence" value="ECO:0007669"/>
    <property type="project" value="TreeGrafter"/>
</dbReference>
<name>A0A210QL16_MIZYE</name>
<evidence type="ECO:0000256" key="4">
    <source>
        <dbReference type="ARBA" id="ARBA00022771"/>
    </source>
</evidence>
<organism evidence="10 11">
    <name type="scientific">Mizuhopecten yessoensis</name>
    <name type="common">Japanese scallop</name>
    <name type="synonym">Patinopecten yessoensis</name>
    <dbReference type="NCBI Taxonomy" id="6573"/>
    <lineage>
        <taxon>Eukaryota</taxon>
        <taxon>Metazoa</taxon>
        <taxon>Spiralia</taxon>
        <taxon>Lophotrochozoa</taxon>
        <taxon>Mollusca</taxon>
        <taxon>Bivalvia</taxon>
        <taxon>Autobranchia</taxon>
        <taxon>Pteriomorphia</taxon>
        <taxon>Pectinida</taxon>
        <taxon>Pectinoidea</taxon>
        <taxon>Pectinidae</taxon>
        <taxon>Mizuhopecten</taxon>
    </lineage>
</organism>
<evidence type="ECO:0000256" key="6">
    <source>
        <dbReference type="ARBA" id="ARBA00023242"/>
    </source>
</evidence>
<protein>
    <submittedName>
        <fullName evidence="10">Zinc finger E-box-binding homeobox 2</fullName>
    </submittedName>
</protein>
<keyword evidence="11" id="KW-1185">Reference proteome</keyword>
<dbReference type="Proteomes" id="UP000242188">
    <property type="component" value="Unassembled WGS sequence"/>
</dbReference>
<keyword evidence="2" id="KW-0479">Metal-binding</keyword>
<evidence type="ECO:0000259" key="9">
    <source>
        <dbReference type="PROSITE" id="PS50157"/>
    </source>
</evidence>
<keyword evidence="10" id="KW-0371">Homeobox</keyword>
<reference evidence="10 11" key="1">
    <citation type="journal article" date="2017" name="Nat. Ecol. Evol.">
        <title>Scallop genome provides insights into evolution of bilaterian karyotype and development.</title>
        <authorList>
            <person name="Wang S."/>
            <person name="Zhang J."/>
            <person name="Jiao W."/>
            <person name="Li J."/>
            <person name="Xun X."/>
            <person name="Sun Y."/>
            <person name="Guo X."/>
            <person name="Huan P."/>
            <person name="Dong B."/>
            <person name="Zhang L."/>
            <person name="Hu X."/>
            <person name="Sun X."/>
            <person name="Wang J."/>
            <person name="Zhao C."/>
            <person name="Wang Y."/>
            <person name="Wang D."/>
            <person name="Huang X."/>
            <person name="Wang R."/>
            <person name="Lv J."/>
            <person name="Li Y."/>
            <person name="Zhang Z."/>
            <person name="Liu B."/>
            <person name="Lu W."/>
            <person name="Hui Y."/>
            <person name="Liang J."/>
            <person name="Zhou Z."/>
            <person name="Hou R."/>
            <person name="Li X."/>
            <person name="Liu Y."/>
            <person name="Li H."/>
            <person name="Ning X."/>
            <person name="Lin Y."/>
            <person name="Zhao L."/>
            <person name="Xing Q."/>
            <person name="Dou J."/>
            <person name="Li Y."/>
            <person name="Mao J."/>
            <person name="Guo H."/>
            <person name="Dou H."/>
            <person name="Li T."/>
            <person name="Mu C."/>
            <person name="Jiang W."/>
            <person name="Fu Q."/>
            <person name="Fu X."/>
            <person name="Miao Y."/>
            <person name="Liu J."/>
            <person name="Yu Q."/>
            <person name="Li R."/>
            <person name="Liao H."/>
            <person name="Li X."/>
            <person name="Kong Y."/>
            <person name="Jiang Z."/>
            <person name="Chourrout D."/>
            <person name="Li R."/>
            <person name="Bao Z."/>
        </authorList>
    </citation>
    <scope>NUCLEOTIDE SEQUENCE [LARGE SCALE GENOMIC DNA]</scope>
    <source>
        <strain evidence="10 11">PY_sf001</strain>
    </source>
</reference>
<feature type="domain" description="C2H2-type" evidence="9">
    <location>
        <begin position="475"/>
        <end position="502"/>
    </location>
</feature>
<proteinExistence type="predicted"/>